<proteinExistence type="inferred from homology"/>
<comment type="catalytic activity">
    <reaction evidence="8 9">
        <text>(8S)-8-amino-7-oxononanoate + S-adenosyl-L-methionine = S-adenosyl-4-methylsulfanyl-2-oxobutanoate + (7R,8S)-7,8-diammoniononanoate</text>
        <dbReference type="Rhea" id="RHEA:16861"/>
        <dbReference type="ChEBI" id="CHEBI:16490"/>
        <dbReference type="ChEBI" id="CHEBI:59789"/>
        <dbReference type="ChEBI" id="CHEBI:149468"/>
        <dbReference type="ChEBI" id="CHEBI:149469"/>
        <dbReference type="EC" id="2.6.1.62"/>
    </reaction>
</comment>
<reference evidence="11" key="1">
    <citation type="submission" date="2016-10" db="EMBL/GenBank/DDBJ databases">
        <authorList>
            <person name="Varghese N."/>
            <person name="Submissions S."/>
        </authorList>
    </citation>
    <scope>NUCLEOTIDE SEQUENCE [LARGE SCALE GENOMIC DNA]</scope>
    <source>
        <strain>GEY</strain>
        <strain evidence="11">DSM 9560</strain>
    </source>
</reference>
<comment type="subcellular location">
    <subcellularLocation>
        <location evidence="9">Cytoplasm</location>
    </subcellularLocation>
</comment>
<dbReference type="STRING" id="1003.SAMN04488541_100490"/>
<dbReference type="GO" id="GO:0030170">
    <property type="term" value="F:pyridoxal phosphate binding"/>
    <property type="evidence" value="ECO:0007669"/>
    <property type="project" value="UniProtKB-UniRule"/>
</dbReference>
<evidence type="ECO:0000256" key="9">
    <source>
        <dbReference type="HAMAP-Rule" id="MF_00834"/>
    </source>
</evidence>
<evidence type="ECO:0000256" key="3">
    <source>
        <dbReference type="ARBA" id="ARBA00022576"/>
    </source>
</evidence>
<feature type="binding site" evidence="9">
    <location>
        <position position="294"/>
    </location>
    <ligand>
        <name>substrate</name>
    </ligand>
</feature>
<dbReference type="GO" id="GO:0009102">
    <property type="term" value="P:biotin biosynthetic process"/>
    <property type="evidence" value="ECO:0007669"/>
    <property type="project" value="UniProtKB-UniRule"/>
</dbReference>
<dbReference type="NCBIfam" id="TIGR00508">
    <property type="entry name" value="bioA"/>
    <property type="match status" value="1"/>
</dbReference>
<dbReference type="Gene3D" id="3.40.640.10">
    <property type="entry name" value="Type I PLP-dependent aspartate aminotransferase-like (Major domain)"/>
    <property type="match status" value="1"/>
</dbReference>
<dbReference type="InterPro" id="IPR015422">
    <property type="entry name" value="PyrdxlP-dep_Trfase_small"/>
</dbReference>
<feature type="binding site" evidence="9">
    <location>
        <position position="137"/>
    </location>
    <ligand>
        <name>substrate</name>
    </ligand>
</feature>
<evidence type="ECO:0000313" key="11">
    <source>
        <dbReference type="Proteomes" id="UP000199513"/>
    </source>
</evidence>
<comment type="cofactor">
    <cofactor evidence="1 9">
        <name>pyridoxal 5'-phosphate</name>
        <dbReference type="ChEBI" id="CHEBI:597326"/>
    </cofactor>
</comment>
<keyword evidence="11" id="KW-1185">Reference proteome</keyword>
<keyword evidence="4 9" id="KW-0808">Transferase</keyword>
<accession>A0A1I2C4Z9</accession>
<dbReference type="Gene3D" id="3.90.1150.10">
    <property type="entry name" value="Aspartate Aminotransferase, domain 1"/>
    <property type="match status" value="1"/>
</dbReference>
<dbReference type="Pfam" id="PF00202">
    <property type="entry name" value="Aminotran_3"/>
    <property type="match status" value="1"/>
</dbReference>
<evidence type="ECO:0000313" key="10">
    <source>
        <dbReference type="EMBL" id="SFE63486.1"/>
    </source>
</evidence>
<dbReference type="CDD" id="cd00610">
    <property type="entry name" value="OAT_like"/>
    <property type="match status" value="1"/>
</dbReference>
<dbReference type="InterPro" id="IPR049704">
    <property type="entry name" value="Aminotrans_3_PPA_site"/>
</dbReference>
<feature type="binding site" evidence="9">
    <location>
        <position position="45"/>
    </location>
    <ligand>
        <name>substrate</name>
    </ligand>
</feature>
<dbReference type="InterPro" id="IPR005814">
    <property type="entry name" value="Aminotrans_3"/>
</dbReference>
<sequence length="417" mass="46706">MNDSAIWHPFTPLVGHREPLLVTSAHGCYLHTSDGRRILDAISSWWVNLHGHAHPYIAQAIASQANQLEHVIFAGFTHEPAIRLANRLLQILPSNQSKVFFSDNGSTATEVAMKMAFQYFYNQKIHKPKIIAFEGAYHGDTFGAMSVGDRSPFNAPFQPYLFEVEFVPLPNEENEESVFALFKTLISSGEIGAFIFEPLVQGASGMRMYSASWLDQAIAFAQANEVICIADEVFTGFGRTGKLFASDYLSYKPDIICLSKGITGGFMPLGVTTCTAQIQSAYYSEDILKTFFHGHSYTANPLACAAANASLELLLSEQCQSNIRHITLCHEQFIQENRHLPLVRGMRQLGTILAIEINQTGATSYFHEARNSLYYYFLDRNILLRPLGNVLYIVPPYIITDGELAWIYQELIKLLKN</sequence>
<dbReference type="InterPro" id="IPR015424">
    <property type="entry name" value="PyrdxlP-dep_Trfase"/>
</dbReference>
<protein>
    <recommendedName>
        <fullName evidence="9">Adenosylmethionine-8-amino-7-oxononanoate aminotransferase</fullName>
        <ecNumber evidence="9">2.6.1.62</ecNumber>
    </recommendedName>
    <alternativeName>
        <fullName evidence="9">7,8-diamino-pelargonic acid aminotransferase</fullName>
        <shortName evidence="9">DAPA AT</shortName>
        <shortName evidence="9">DAPA aminotransferase</shortName>
    </alternativeName>
    <alternativeName>
        <fullName evidence="9">7,8-diaminononanoate synthase</fullName>
        <shortName evidence="9">DANS</shortName>
    </alternativeName>
    <alternativeName>
        <fullName evidence="9">Diaminopelargonic acid synthase</fullName>
    </alternativeName>
</protein>
<gene>
    <name evidence="9" type="primary">bioA</name>
    <name evidence="10" type="ORF">SAMN04488541_100490</name>
</gene>
<dbReference type="HAMAP" id="MF_00834">
    <property type="entry name" value="BioA"/>
    <property type="match status" value="1"/>
</dbReference>
<evidence type="ECO:0000256" key="7">
    <source>
        <dbReference type="ARBA" id="ARBA00022898"/>
    </source>
</evidence>
<dbReference type="GO" id="GO:0004141">
    <property type="term" value="F:dethiobiotin synthase activity"/>
    <property type="evidence" value="ECO:0007669"/>
    <property type="project" value="TreeGrafter"/>
</dbReference>
<organism evidence="10 11">
    <name type="scientific">Thermoflexibacter ruber</name>
    <dbReference type="NCBI Taxonomy" id="1003"/>
    <lineage>
        <taxon>Bacteria</taxon>
        <taxon>Pseudomonadati</taxon>
        <taxon>Bacteroidota</taxon>
        <taxon>Cytophagia</taxon>
        <taxon>Cytophagales</taxon>
        <taxon>Thermoflexibacteraceae</taxon>
        <taxon>Thermoflexibacter</taxon>
    </lineage>
</organism>
<comment type="subunit">
    <text evidence="9">Homodimer.</text>
</comment>
<dbReference type="OrthoDB" id="9807885at2"/>
<dbReference type="RefSeq" id="WP_091539995.1">
    <property type="nucleotide sequence ID" value="NZ_FONY01000004.1"/>
</dbReference>
<evidence type="ECO:0000256" key="8">
    <source>
        <dbReference type="ARBA" id="ARBA00048449"/>
    </source>
</evidence>
<feature type="binding site" evidence="9">
    <location>
        <position position="231"/>
    </location>
    <ligand>
        <name>pyridoxal 5'-phosphate</name>
        <dbReference type="ChEBI" id="CHEBI:597326"/>
    </ligand>
</feature>
<dbReference type="AlphaFoldDB" id="A0A1I2C4Z9"/>
<keyword evidence="7 9" id="KW-0663">Pyridoxal phosphate</keyword>
<comment type="pathway">
    <text evidence="2 9">Cofactor biosynthesis; biotin biosynthesis; 7,8-diaminononanoate from 8-amino-7-oxononanoate (SAM route): step 1/1.</text>
</comment>
<dbReference type="Proteomes" id="UP000199513">
    <property type="component" value="Unassembled WGS sequence"/>
</dbReference>
<keyword evidence="6 9" id="KW-0093">Biotin biosynthesis</keyword>
<dbReference type="SUPFAM" id="SSF53383">
    <property type="entry name" value="PLP-dependent transferases"/>
    <property type="match status" value="1"/>
</dbReference>
<dbReference type="InterPro" id="IPR005815">
    <property type="entry name" value="BioA"/>
</dbReference>
<dbReference type="PANTHER" id="PTHR42684:SF3">
    <property type="entry name" value="ADENOSYLMETHIONINE-8-AMINO-7-OXONONANOATE AMINOTRANSFERASE"/>
    <property type="match status" value="1"/>
</dbReference>
<comment type="similarity">
    <text evidence="9">Belongs to the class-III pyridoxal-phosphate-dependent aminotransferase family. BioA subfamily.</text>
</comment>
<feature type="binding site" evidence="9">
    <location>
        <begin position="105"/>
        <end position="106"/>
    </location>
    <ligand>
        <name>pyridoxal 5'-phosphate</name>
        <dbReference type="ChEBI" id="CHEBI:597326"/>
    </ligand>
</feature>
<feature type="binding site" evidence="9">
    <location>
        <position position="260"/>
    </location>
    <ligand>
        <name>substrate</name>
    </ligand>
</feature>
<name>A0A1I2C4Z9_9BACT</name>
<dbReference type="InterPro" id="IPR015421">
    <property type="entry name" value="PyrdxlP-dep_Trfase_major"/>
</dbReference>
<feature type="site" description="Participates in the substrate recognition with KAPA and in a stacking interaction with the adenine ring of SAM" evidence="9">
    <location>
        <position position="10"/>
    </location>
</feature>
<dbReference type="EMBL" id="FONY01000004">
    <property type="protein sequence ID" value="SFE63486.1"/>
    <property type="molecule type" value="Genomic_DNA"/>
</dbReference>
<dbReference type="GO" id="GO:0005737">
    <property type="term" value="C:cytoplasm"/>
    <property type="evidence" value="ECO:0007669"/>
    <property type="project" value="UniProtKB-SubCell"/>
</dbReference>
<keyword evidence="5 9" id="KW-0949">S-adenosyl-L-methionine</keyword>
<feature type="binding site" evidence="9">
    <location>
        <position position="385"/>
    </location>
    <ligand>
        <name>substrate</name>
    </ligand>
</feature>
<evidence type="ECO:0000256" key="4">
    <source>
        <dbReference type="ARBA" id="ARBA00022679"/>
    </source>
</evidence>
<evidence type="ECO:0000256" key="1">
    <source>
        <dbReference type="ARBA" id="ARBA00001933"/>
    </source>
</evidence>
<feature type="modified residue" description="N6-(pyridoxal phosphate)lysine" evidence="9">
    <location>
        <position position="260"/>
    </location>
</feature>
<dbReference type="GO" id="GO:0004015">
    <property type="term" value="F:adenosylmethionine-8-amino-7-oxononanoate transaminase activity"/>
    <property type="evidence" value="ECO:0007669"/>
    <property type="project" value="UniProtKB-UniRule"/>
</dbReference>
<dbReference type="UniPathway" id="UPA00078">
    <property type="reaction ID" value="UER00160"/>
</dbReference>
<dbReference type="GO" id="GO:0051537">
    <property type="term" value="F:2 iron, 2 sulfur cluster binding"/>
    <property type="evidence" value="ECO:0007669"/>
    <property type="project" value="UniProtKB-KW"/>
</dbReference>
<keyword evidence="9" id="KW-0963">Cytoplasm</keyword>
<dbReference type="FunFam" id="3.40.640.10:FF:000004">
    <property type="entry name" value="Acetylornithine aminotransferase"/>
    <property type="match status" value="1"/>
</dbReference>
<dbReference type="PANTHER" id="PTHR42684">
    <property type="entry name" value="ADENOSYLMETHIONINE-8-AMINO-7-OXONONANOATE AMINOTRANSFERASE"/>
    <property type="match status" value="1"/>
</dbReference>
<feature type="binding site" evidence="9">
    <location>
        <begin position="295"/>
        <end position="296"/>
    </location>
    <ligand>
        <name>pyridoxal 5'-phosphate</name>
        <dbReference type="ChEBI" id="CHEBI:597326"/>
    </ligand>
</feature>
<evidence type="ECO:0000256" key="2">
    <source>
        <dbReference type="ARBA" id="ARBA00005063"/>
    </source>
</evidence>
<dbReference type="EC" id="2.6.1.62" evidence="9"/>
<evidence type="ECO:0000256" key="5">
    <source>
        <dbReference type="ARBA" id="ARBA00022691"/>
    </source>
</evidence>
<dbReference type="PROSITE" id="PS00600">
    <property type="entry name" value="AA_TRANSFER_CLASS_3"/>
    <property type="match status" value="1"/>
</dbReference>
<keyword evidence="3 9" id="KW-0032">Aminotransferase</keyword>
<dbReference type="NCBIfam" id="NF004624">
    <property type="entry name" value="PRK05964.1"/>
    <property type="match status" value="1"/>
</dbReference>
<evidence type="ECO:0000256" key="6">
    <source>
        <dbReference type="ARBA" id="ARBA00022756"/>
    </source>
</evidence>
<comment type="function">
    <text evidence="9">Catalyzes the transfer of the alpha-amino group from S-adenosyl-L-methionine (SAM) to 7-keto-8-aminopelargonic acid (KAPA) to form 7,8-diaminopelargonic acid (DAPA). It is the only aminotransferase known to utilize SAM as an amino donor.</text>
</comment>